<keyword evidence="3 6" id="KW-1133">Transmembrane helix</keyword>
<evidence type="ECO:0000256" key="1">
    <source>
        <dbReference type="ARBA" id="ARBA00022692"/>
    </source>
</evidence>
<evidence type="ECO:0000256" key="6">
    <source>
        <dbReference type="SAM" id="Phobius"/>
    </source>
</evidence>
<feature type="transmembrane region" description="Helical" evidence="6">
    <location>
        <begin position="41"/>
        <end position="63"/>
    </location>
</feature>
<evidence type="ECO:0000313" key="8">
    <source>
        <dbReference type="Proteomes" id="UP000007431"/>
    </source>
</evidence>
<dbReference type="GO" id="GO:0031410">
    <property type="term" value="C:cytoplasmic vesicle"/>
    <property type="evidence" value="ECO:0007669"/>
    <property type="project" value="UniProtKB-KW"/>
</dbReference>
<dbReference type="OrthoDB" id="160405at2759"/>
<keyword evidence="1 6" id="KW-0812">Transmembrane</keyword>
<dbReference type="EMBL" id="GL377302">
    <property type="protein sequence ID" value="EFJ01761.1"/>
    <property type="molecule type" value="Genomic_DNA"/>
</dbReference>
<evidence type="ECO:0000313" key="7">
    <source>
        <dbReference type="EMBL" id="EFJ01761.1"/>
    </source>
</evidence>
<gene>
    <name evidence="7" type="ORF">SCHCODRAFT_47841</name>
</gene>
<keyword evidence="2" id="KW-0256">Endoplasmic reticulum</keyword>
<protein>
    <recommendedName>
        <fullName evidence="9">Vacuolar ATPase assembly integral membrane protein VMA21</fullName>
    </recommendedName>
</protein>
<proteinExistence type="predicted"/>
<dbReference type="InterPro" id="IPR019013">
    <property type="entry name" value="Vma21"/>
</dbReference>
<dbReference type="KEGG" id="scm:SCHCO_02500342"/>
<dbReference type="eggNOG" id="ENOG502SBNA">
    <property type="taxonomic scope" value="Eukaryota"/>
</dbReference>
<keyword evidence="4 6" id="KW-0472">Membrane</keyword>
<dbReference type="InParanoid" id="D8PR28"/>
<dbReference type="GO" id="GO:0070072">
    <property type="term" value="P:vacuolar proton-transporting V-type ATPase complex assembly"/>
    <property type="evidence" value="ECO:0007669"/>
    <property type="project" value="InterPro"/>
</dbReference>
<dbReference type="RefSeq" id="XP_003036663.1">
    <property type="nucleotide sequence ID" value="XM_003036617.1"/>
</dbReference>
<reference evidence="7 8" key="1">
    <citation type="journal article" date="2010" name="Nat. Biotechnol.">
        <title>Genome sequence of the model mushroom Schizophyllum commune.</title>
        <authorList>
            <person name="Ohm R.A."/>
            <person name="de Jong J.F."/>
            <person name="Lugones L.G."/>
            <person name="Aerts A."/>
            <person name="Kothe E."/>
            <person name="Stajich J.E."/>
            <person name="de Vries R.P."/>
            <person name="Record E."/>
            <person name="Levasseur A."/>
            <person name="Baker S.E."/>
            <person name="Bartholomew K.A."/>
            <person name="Coutinho P.M."/>
            <person name="Erdmann S."/>
            <person name="Fowler T.J."/>
            <person name="Gathman A.C."/>
            <person name="Lombard V."/>
            <person name="Henrissat B."/>
            <person name="Knabe N."/>
            <person name="Kuees U."/>
            <person name="Lilly W.W."/>
            <person name="Lindquist E."/>
            <person name="Lucas S."/>
            <person name="Magnuson J.K."/>
            <person name="Piumi F."/>
            <person name="Raudaskoski M."/>
            <person name="Salamov A."/>
            <person name="Schmutz J."/>
            <person name="Schwarze F.W.M.R."/>
            <person name="vanKuyk P.A."/>
            <person name="Horton J.S."/>
            <person name="Grigoriev I.V."/>
            <person name="Woesten H.A.B."/>
        </authorList>
    </citation>
    <scope>NUCLEOTIDE SEQUENCE [LARGE SCALE GENOMIC DNA]</scope>
    <source>
        <strain evidence="8">H4-8 / FGSC 9210</strain>
    </source>
</reference>
<dbReference type="FunCoup" id="D8PR28">
    <property type="interactions" value="77"/>
</dbReference>
<dbReference type="HOGENOM" id="CLU_154717_0_0_1"/>
<dbReference type="OMA" id="FEGNATF"/>
<dbReference type="VEuPathDB" id="FungiDB:SCHCODRAFT_02500342"/>
<keyword evidence="8" id="KW-1185">Reference proteome</keyword>
<evidence type="ECO:0000256" key="5">
    <source>
        <dbReference type="ARBA" id="ARBA00023329"/>
    </source>
</evidence>
<accession>D8PR28</accession>
<evidence type="ECO:0000256" key="3">
    <source>
        <dbReference type="ARBA" id="ARBA00022989"/>
    </source>
</evidence>
<organism evidence="8">
    <name type="scientific">Schizophyllum commune (strain H4-8 / FGSC 9210)</name>
    <name type="common">Split gill fungus</name>
    <dbReference type="NCBI Taxonomy" id="578458"/>
    <lineage>
        <taxon>Eukaryota</taxon>
        <taxon>Fungi</taxon>
        <taxon>Dikarya</taxon>
        <taxon>Basidiomycota</taxon>
        <taxon>Agaricomycotina</taxon>
        <taxon>Agaricomycetes</taxon>
        <taxon>Agaricomycetidae</taxon>
        <taxon>Agaricales</taxon>
        <taxon>Schizophyllaceae</taxon>
        <taxon>Schizophyllum</taxon>
    </lineage>
</organism>
<dbReference type="AlphaFoldDB" id="D8PR28"/>
<dbReference type="Proteomes" id="UP000007431">
    <property type="component" value="Unassembled WGS sequence"/>
</dbReference>
<dbReference type="GeneID" id="9586108"/>
<feature type="transmembrane region" description="Helical" evidence="6">
    <location>
        <begin position="12"/>
        <end position="29"/>
    </location>
</feature>
<sequence>SDSLRSATLIRLVVFSAALGIVPLTSYFASQKYLWNGNATYAALTAIVAANLILVSYIITSLLEDTSAPTPIRPAPTTETKKIQ</sequence>
<evidence type="ECO:0000256" key="4">
    <source>
        <dbReference type="ARBA" id="ARBA00023136"/>
    </source>
</evidence>
<name>D8PR28_SCHCM</name>
<dbReference type="Pfam" id="PF09446">
    <property type="entry name" value="VMA21"/>
    <property type="match status" value="1"/>
</dbReference>
<evidence type="ECO:0008006" key="9">
    <source>
        <dbReference type="Google" id="ProtNLM"/>
    </source>
</evidence>
<keyword evidence="5" id="KW-0968">Cytoplasmic vesicle</keyword>
<dbReference type="STRING" id="578458.D8PR28"/>
<feature type="non-terminal residue" evidence="7">
    <location>
        <position position="1"/>
    </location>
</feature>
<evidence type="ECO:0000256" key="2">
    <source>
        <dbReference type="ARBA" id="ARBA00022824"/>
    </source>
</evidence>